<evidence type="ECO:0000313" key="6">
    <source>
        <dbReference type="Proteomes" id="UP000004423"/>
    </source>
</evidence>
<dbReference type="PROSITE" id="PS51355">
    <property type="entry name" value="GLUTATHIONE_PEROXID_3"/>
    <property type="match status" value="1"/>
</dbReference>
<dbReference type="Proteomes" id="UP000004423">
    <property type="component" value="Unassembled WGS sequence"/>
</dbReference>
<organism evidence="5 6">
    <name type="scientific">Streptococcus canis FSL Z3-227</name>
    <dbReference type="NCBI Taxonomy" id="482234"/>
    <lineage>
        <taxon>Bacteria</taxon>
        <taxon>Bacillati</taxon>
        <taxon>Bacillota</taxon>
        <taxon>Bacilli</taxon>
        <taxon>Lactobacillales</taxon>
        <taxon>Streptococcaceae</taxon>
        <taxon>Streptococcus</taxon>
    </lineage>
</organism>
<dbReference type="PANTHER" id="PTHR11592:SF78">
    <property type="entry name" value="GLUTATHIONE PEROXIDASE"/>
    <property type="match status" value="1"/>
</dbReference>
<evidence type="ECO:0000256" key="1">
    <source>
        <dbReference type="ARBA" id="ARBA00006926"/>
    </source>
</evidence>
<dbReference type="Gene3D" id="3.40.30.10">
    <property type="entry name" value="Glutaredoxin"/>
    <property type="match status" value="1"/>
</dbReference>
<dbReference type="PANTHER" id="PTHR11592">
    <property type="entry name" value="GLUTATHIONE PEROXIDASE"/>
    <property type="match status" value="1"/>
</dbReference>
<gene>
    <name evidence="5" type="ORF">SCAZ3_03835</name>
</gene>
<dbReference type="PRINTS" id="PR01011">
    <property type="entry name" value="GLUTPROXDASE"/>
</dbReference>
<dbReference type="AlphaFoldDB" id="A0AAV3FQZ9"/>
<protein>
    <recommendedName>
        <fullName evidence="4">Glutathione peroxidase</fullName>
    </recommendedName>
</protein>
<dbReference type="EMBL" id="AIDX01000001">
    <property type="protein sequence ID" value="EIQ81525.1"/>
    <property type="molecule type" value="Genomic_DNA"/>
</dbReference>
<dbReference type="Pfam" id="PF00255">
    <property type="entry name" value="GSHPx"/>
    <property type="match status" value="1"/>
</dbReference>
<keyword evidence="3 4" id="KW-0560">Oxidoreductase</keyword>
<dbReference type="InterPro" id="IPR036249">
    <property type="entry name" value="Thioredoxin-like_sf"/>
</dbReference>
<name>A0AAV3FQZ9_STRCB</name>
<proteinExistence type="inferred from homology"/>
<evidence type="ECO:0000256" key="2">
    <source>
        <dbReference type="ARBA" id="ARBA00022559"/>
    </source>
</evidence>
<comment type="similarity">
    <text evidence="1 4">Belongs to the glutathione peroxidase family.</text>
</comment>
<accession>A0AAV3FQZ9</accession>
<comment type="caution">
    <text evidence="5">The sequence shown here is derived from an EMBL/GenBank/DDBJ whole genome shotgun (WGS) entry which is preliminary data.</text>
</comment>
<dbReference type="GO" id="GO:0034599">
    <property type="term" value="P:cellular response to oxidative stress"/>
    <property type="evidence" value="ECO:0007669"/>
    <property type="project" value="TreeGrafter"/>
</dbReference>
<evidence type="ECO:0000256" key="3">
    <source>
        <dbReference type="ARBA" id="ARBA00023002"/>
    </source>
</evidence>
<reference evidence="5 6" key="1">
    <citation type="journal article" date="2012" name="PLoS ONE">
        <title>Gene Repertoire Evolution of Streptococcus pyogenes Inferred from Phylogenomic Analysis with Streptococcus canis and Streptococcus dysgalactiae.</title>
        <authorList>
            <person name="Lefebure T."/>
            <person name="Richards V.P."/>
            <person name="Lang P."/>
            <person name="Pavinski-Bitar P."/>
            <person name="Stanhope M.J."/>
        </authorList>
    </citation>
    <scope>NUCLEOTIDE SEQUENCE [LARGE SCALE GENOMIC DNA]</scope>
    <source>
        <strain evidence="5 6">FSL Z3-227</strain>
    </source>
</reference>
<dbReference type="SUPFAM" id="SSF52833">
    <property type="entry name" value="Thioredoxin-like"/>
    <property type="match status" value="1"/>
</dbReference>
<dbReference type="InterPro" id="IPR000889">
    <property type="entry name" value="Glutathione_peroxidase"/>
</dbReference>
<dbReference type="GO" id="GO:0004601">
    <property type="term" value="F:peroxidase activity"/>
    <property type="evidence" value="ECO:0007669"/>
    <property type="project" value="UniProtKB-KW"/>
</dbReference>
<sequence>MPNLYDFTVKAQNGNDLSLAAYKEKVVLIVNTATKCGLTPQYQSLQALYDTYRDKGFEILDFPCNQMQDTKILPL</sequence>
<evidence type="ECO:0000256" key="4">
    <source>
        <dbReference type="RuleBase" id="RU000499"/>
    </source>
</evidence>
<evidence type="ECO:0000313" key="5">
    <source>
        <dbReference type="EMBL" id="EIQ81525.1"/>
    </source>
</evidence>
<keyword evidence="2 4" id="KW-0575">Peroxidase</keyword>